<evidence type="ECO:0000256" key="5">
    <source>
        <dbReference type="ARBA" id="ARBA00023163"/>
    </source>
</evidence>
<evidence type="ECO:0000313" key="10">
    <source>
        <dbReference type="Proteomes" id="UP001280581"/>
    </source>
</evidence>
<reference evidence="9 10" key="1">
    <citation type="submission" date="2021-02" db="EMBL/GenBank/DDBJ databases">
        <title>Genome assembly of Pseudopithomyces chartarum.</title>
        <authorList>
            <person name="Jauregui R."/>
            <person name="Singh J."/>
            <person name="Voisey C."/>
        </authorList>
    </citation>
    <scope>NUCLEOTIDE SEQUENCE [LARGE SCALE GENOMIC DNA]</scope>
    <source>
        <strain evidence="9 10">AGR01</strain>
    </source>
</reference>
<evidence type="ECO:0000256" key="7">
    <source>
        <dbReference type="SAM" id="MobiDB-lite"/>
    </source>
</evidence>
<sequence>MLKEKGVEAPPAQHPPKTRHTAPEDNASDRKSEERQNNQDLSSPGSQPSPPGYGEVEHVEQGNSPYGDADSAGSPSMLPPPKRDGMVSRLLSTRGHLSFDQLSGRLRYFGPTTNCHVHSEHGNPMDAGQQLSEQARRAEKIIRSLPLQTYEYLMEMFWQFYNPVIHVLHQEAFEQDREAGRTQFYSGFLHVCVLAIGFRHADKQRPDIKKISLPQMESTLHREAKYMLDHELERPGGIPTVVAMLLLGDLECGVGRDNLGWLYSGLAVRLAFDIGLHLDSSLSGLPQQEVEIRQMTLWACVIYDKYWALFLGRPTGMKSSDLEIYSLSKQFERLGTCRPVGPEKNLETQIYEALIDLMELAGKITENMDPLKQSTESVVDRNQYLRMAALDREFSTWYARLPEELRWTPANIATAPFSFFLLHQQYHSSLILLHRPFALYDDQSSQDYEGSAPDDHFSALSRTVCTKHAIRVARIFWQHRQRFDTKQIFVTGMQHAGTAATALVAALAFIKNENDRNNNMQYLECLSAALNDMAMTYQPAERMAVVLRAVMIEFRGGPVVNDFKLYRPKSAVIPARRGSTNETADIPMYKRRQTSRPRAGTGPSKKRTMSMASNVTNVDLTIKAPTGMHRWDADSERSDGFILVTPRSEISSWPPISENTPALSHSLATPSTAALSTSEPQNAWMGAELDTSDAINNLATVHFPEMNGLTDAGDMSHLDFLNLGDVGDWGKEWDGGNGVGVGSDLDGFPPQPPAYGMEFGSLLNQ</sequence>
<evidence type="ECO:0000256" key="1">
    <source>
        <dbReference type="ARBA" id="ARBA00022723"/>
    </source>
</evidence>
<dbReference type="PANTHER" id="PTHR31313:SF81">
    <property type="entry name" value="TY1 ENHANCER ACTIVATOR"/>
    <property type="match status" value="1"/>
</dbReference>
<keyword evidence="6" id="KW-0539">Nucleus</keyword>
<dbReference type="Pfam" id="PF04082">
    <property type="entry name" value="Fungal_trans"/>
    <property type="match status" value="1"/>
</dbReference>
<dbReference type="Proteomes" id="UP001280581">
    <property type="component" value="Unassembled WGS sequence"/>
</dbReference>
<evidence type="ECO:0000256" key="2">
    <source>
        <dbReference type="ARBA" id="ARBA00022833"/>
    </source>
</evidence>
<dbReference type="GO" id="GO:0006351">
    <property type="term" value="P:DNA-templated transcription"/>
    <property type="evidence" value="ECO:0007669"/>
    <property type="project" value="InterPro"/>
</dbReference>
<gene>
    <name evidence="9" type="ORF">GRF29_8g1164019</name>
</gene>
<feature type="domain" description="Xylanolytic transcriptional activator regulatory" evidence="8">
    <location>
        <begin position="260"/>
        <end position="332"/>
    </location>
</feature>
<organism evidence="9 10">
    <name type="scientific">Pseudopithomyces chartarum</name>
    <dbReference type="NCBI Taxonomy" id="1892770"/>
    <lineage>
        <taxon>Eukaryota</taxon>
        <taxon>Fungi</taxon>
        <taxon>Dikarya</taxon>
        <taxon>Ascomycota</taxon>
        <taxon>Pezizomycotina</taxon>
        <taxon>Dothideomycetes</taxon>
        <taxon>Pleosporomycetidae</taxon>
        <taxon>Pleosporales</taxon>
        <taxon>Massarineae</taxon>
        <taxon>Didymosphaeriaceae</taxon>
        <taxon>Pseudopithomyces</taxon>
    </lineage>
</organism>
<keyword evidence="10" id="KW-1185">Reference proteome</keyword>
<accession>A0AAN6M5W5</accession>
<dbReference type="PANTHER" id="PTHR31313">
    <property type="entry name" value="TY1 ENHANCER ACTIVATOR"/>
    <property type="match status" value="1"/>
</dbReference>
<protein>
    <recommendedName>
        <fullName evidence="8">Xylanolytic transcriptional activator regulatory domain-containing protein</fullName>
    </recommendedName>
</protein>
<keyword evidence="5" id="KW-0804">Transcription</keyword>
<dbReference type="SMART" id="SM00906">
    <property type="entry name" value="Fungal_trans"/>
    <property type="match status" value="1"/>
</dbReference>
<dbReference type="InterPro" id="IPR007219">
    <property type="entry name" value="XnlR_reg_dom"/>
</dbReference>
<keyword evidence="2" id="KW-0862">Zinc</keyword>
<name>A0AAN6M5W5_9PLEO</name>
<evidence type="ECO:0000259" key="8">
    <source>
        <dbReference type="SMART" id="SM00906"/>
    </source>
</evidence>
<feature type="compositionally biased region" description="Basic and acidic residues" evidence="7">
    <location>
        <begin position="21"/>
        <end position="37"/>
    </location>
</feature>
<evidence type="ECO:0000313" key="9">
    <source>
        <dbReference type="EMBL" id="KAK3215805.1"/>
    </source>
</evidence>
<dbReference type="EMBL" id="WVTA01000002">
    <property type="protein sequence ID" value="KAK3215805.1"/>
    <property type="molecule type" value="Genomic_DNA"/>
</dbReference>
<keyword evidence="1" id="KW-0479">Metal-binding</keyword>
<evidence type="ECO:0000256" key="3">
    <source>
        <dbReference type="ARBA" id="ARBA00023015"/>
    </source>
</evidence>
<dbReference type="AlphaFoldDB" id="A0AAN6M5W5"/>
<keyword evidence="3" id="KW-0805">Transcription regulation</keyword>
<dbReference type="GO" id="GO:0008270">
    <property type="term" value="F:zinc ion binding"/>
    <property type="evidence" value="ECO:0007669"/>
    <property type="project" value="InterPro"/>
</dbReference>
<dbReference type="CDD" id="cd12148">
    <property type="entry name" value="fungal_TF_MHR"/>
    <property type="match status" value="1"/>
</dbReference>
<dbReference type="InterPro" id="IPR051615">
    <property type="entry name" value="Transcr_Regulatory_Elem"/>
</dbReference>
<dbReference type="GO" id="GO:0003677">
    <property type="term" value="F:DNA binding"/>
    <property type="evidence" value="ECO:0007669"/>
    <property type="project" value="UniProtKB-KW"/>
</dbReference>
<evidence type="ECO:0000256" key="4">
    <source>
        <dbReference type="ARBA" id="ARBA00023125"/>
    </source>
</evidence>
<evidence type="ECO:0000256" key="6">
    <source>
        <dbReference type="ARBA" id="ARBA00023242"/>
    </source>
</evidence>
<comment type="caution">
    <text evidence="9">The sequence shown here is derived from an EMBL/GenBank/DDBJ whole genome shotgun (WGS) entry which is preliminary data.</text>
</comment>
<proteinExistence type="predicted"/>
<keyword evidence="4" id="KW-0238">DNA-binding</keyword>
<feature type="region of interest" description="Disordered" evidence="7">
    <location>
        <begin position="1"/>
        <end position="87"/>
    </location>
</feature>